<comment type="subcellular location">
    <subcellularLocation>
        <location evidence="6">Cytoplasm</location>
    </subcellularLocation>
    <subcellularLocation>
        <location evidence="6">Preautophagosomal structure membrane</location>
        <topology evidence="6">Peripheral membrane protein</topology>
    </subcellularLocation>
</comment>
<dbReference type="GO" id="GO:0016301">
    <property type="term" value="F:kinase activity"/>
    <property type="evidence" value="ECO:0007669"/>
    <property type="project" value="UniProtKB-KW"/>
</dbReference>
<dbReference type="AlphaFoldDB" id="A0A167FF92"/>
<sequence length="482" mass="54202">MSTATNDELLSQHSQLDIWFREAKQSLSIAGPICTEANELVLTSREQIEVATVMWSRVMFVHRAVNDQFDLLNKIKQSFKNLETSCQDDFKNSLQELDDLEEKLDLTLNHLEHTFLDEAFRIDNKGGSASSNGSVEPDNVGGGGGSGSSGGGRNAMGTASGSSGNGSGRGFFGGARTLRTFVHDSGIDNLRQAVGIAVEKSQVIVKDLAKVIESLDADINEFHKDMFSVQAIKRRGLEAAHENTVSVATDAHAMALLLESLTRHYDLCLKAIEMSKTPEKYKDDLPEVAKILKNDSQELEAVVEELYERRKFIEVSEAAVSSFYKQMNDLNMKVQTFFSELLVFGVSKLTGYSEKLEEALRIHQSQMQEIYKLKQELQSLVDYYGLFHSAYQALILEVLRRRKSQQRMKAMVSDMLKQVHNAHDDEVRARQGFVKQYGDYLPNDLWEGLLNFPLEPQIIMENERFPEISEASIAEATRRIEL</sequence>
<feature type="compositionally biased region" description="Gly residues" evidence="7">
    <location>
        <begin position="140"/>
        <end position="154"/>
    </location>
</feature>
<keyword evidence="4 6" id="KW-0072">Autophagy</keyword>
<protein>
    <recommendedName>
        <fullName evidence="2 6">Autophagy-related protein 17</fullName>
    </recommendedName>
</protein>
<dbReference type="GO" id="GO:0034727">
    <property type="term" value="P:piecemeal microautophagy of the nucleus"/>
    <property type="evidence" value="ECO:0007669"/>
    <property type="project" value="TreeGrafter"/>
</dbReference>
<evidence type="ECO:0000256" key="4">
    <source>
        <dbReference type="ARBA" id="ARBA00023006"/>
    </source>
</evidence>
<evidence type="ECO:0000256" key="3">
    <source>
        <dbReference type="ARBA" id="ARBA00022490"/>
    </source>
</evidence>
<dbReference type="EMBL" id="CP014503">
    <property type="protein sequence ID" value="ANB15223.1"/>
    <property type="molecule type" value="Genomic_DNA"/>
</dbReference>
<proteinExistence type="inferred from homology"/>
<dbReference type="GO" id="GO:0030295">
    <property type="term" value="F:protein kinase activator activity"/>
    <property type="evidence" value="ECO:0007669"/>
    <property type="project" value="TreeGrafter"/>
</dbReference>
<keyword evidence="9" id="KW-0418">Kinase</keyword>
<comment type="function">
    <text evidence="6">Autophagy-specific protein that functions in response to autophagy-inducing signals as a scaffold to recruit other ATG proteins to organize preautophagosomal structure (PAS) formation. Modulates the timing and magnitude of the autophagy response, such as the size of the sequestering vesicles. Plays particularly a role in pexophagy and nucleophagy.</text>
</comment>
<keyword evidence="10" id="KW-1185">Reference proteome</keyword>
<evidence type="ECO:0000256" key="2">
    <source>
        <dbReference type="ARBA" id="ARBA00013806"/>
    </source>
</evidence>
<organism evidence="9 10">
    <name type="scientific">Sugiyamaella lignohabitans</name>
    <dbReference type="NCBI Taxonomy" id="796027"/>
    <lineage>
        <taxon>Eukaryota</taxon>
        <taxon>Fungi</taxon>
        <taxon>Dikarya</taxon>
        <taxon>Ascomycota</taxon>
        <taxon>Saccharomycotina</taxon>
        <taxon>Dipodascomycetes</taxon>
        <taxon>Dipodascales</taxon>
        <taxon>Trichomonascaceae</taxon>
        <taxon>Sugiyamaella</taxon>
    </lineage>
</organism>
<keyword evidence="5" id="KW-0472">Membrane</keyword>
<evidence type="ECO:0000256" key="5">
    <source>
        <dbReference type="ARBA" id="ARBA00023136"/>
    </source>
</evidence>
<evidence type="ECO:0000256" key="7">
    <source>
        <dbReference type="SAM" id="MobiDB-lite"/>
    </source>
</evidence>
<dbReference type="GO" id="GO:1990316">
    <property type="term" value="C:Atg1/ULK1 kinase complex"/>
    <property type="evidence" value="ECO:0007669"/>
    <property type="project" value="TreeGrafter"/>
</dbReference>
<feature type="domain" description="Autophagy protein ATG17-like" evidence="8">
    <location>
        <begin position="26"/>
        <end position="441"/>
    </location>
</feature>
<dbReference type="KEGG" id="slb:AWJ20_2848"/>
<dbReference type="RefSeq" id="XP_018737700.1">
    <property type="nucleotide sequence ID" value="XM_018879821.1"/>
</dbReference>
<dbReference type="InterPro" id="IPR045326">
    <property type="entry name" value="ATG17-like_dom"/>
</dbReference>
<accession>A0A167FF92</accession>
<evidence type="ECO:0000313" key="10">
    <source>
        <dbReference type="Proteomes" id="UP000189580"/>
    </source>
</evidence>
<comment type="similarity">
    <text evidence="1 6">Belongs to the ATG17 family.</text>
</comment>
<name>A0A167FF92_9ASCO</name>
<evidence type="ECO:0000313" key="9">
    <source>
        <dbReference type="EMBL" id="ANB15223.1"/>
    </source>
</evidence>
<dbReference type="Pfam" id="PF04108">
    <property type="entry name" value="ATG17_like"/>
    <property type="match status" value="1"/>
</dbReference>
<evidence type="ECO:0000256" key="6">
    <source>
        <dbReference type="RuleBase" id="RU368080"/>
    </source>
</evidence>
<keyword evidence="9" id="KW-0808">Transferase</keyword>
<dbReference type="GO" id="GO:0060090">
    <property type="term" value="F:molecular adaptor activity"/>
    <property type="evidence" value="ECO:0007669"/>
    <property type="project" value="TreeGrafter"/>
</dbReference>
<keyword evidence="3 6" id="KW-0963">Cytoplasm</keyword>
<dbReference type="Proteomes" id="UP000189580">
    <property type="component" value="Chromosome b"/>
</dbReference>
<dbReference type="GO" id="GO:0000422">
    <property type="term" value="P:autophagy of mitochondrion"/>
    <property type="evidence" value="ECO:0007669"/>
    <property type="project" value="TreeGrafter"/>
</dbReference>
<dbReference type="GO" id="GO:0034045">
    <property type="term" value="C:phagophore assembly site membrane"/>
    <property type="evidence" value="ECO:0007669"/>
    <property type="project" value="UniProtKB-SubCell"/>
</dbReference>
<dbReference type="OrthoDB" id="1937984at2759"/>
<feature type="region of interest" description="Disordered" evidence="7">
    <location>
        <begin position="127"/>
        <end position="167"/>
    </location>
</feature>
<dbReference type="GeneID" id="30034804"/>
<gene>
    <name evidence="9" type="primary">ATG17</name>
    <name evidence="9" type="ORF">AWJ20_2848</name>
</gene>
<dbReference type="GO" id="GO:0000045">
    <property type="term" value="P:autophagosome assembly"/>
    <property type="evidence" value="ECO:0007669"/>
    <property type="project" value="TreeGrafter"/>
</dbReference>
<evidence type="ECO:0000259" key="8">
    <source>
        <dbReference type="Pfam" id="PF04108"/>
    </source>
</evidence>
<evidence type="ECO:0000256" key="1">
    <source>
        <dbReference type="ARBA" id="ARBA00006259"/>
    </source>
</evidence>
<reference evidence="9 10" key="1">
    <citation type="submission" date="2016-02" db="EMBL/GenBank/DDBJ databases">
        <title>Complete genome sequence and transcriptome regulation of the pentose utilising yeast Sugiyamaella lignohabitans.</title>
        <authorList>
            <person name="Bellasio M."/>
            <person name="Peymann A."/>
            <person name="Valli M."/>
            <person name="Sipitzky M."/>
            <person name="Graf A."/>
            <person name="Sauer M."/>
            <person name="Marx H."/>
            <person name="Mattanovich D."/>
        </authorList>
    </citation>
    <scope>NUCLEOTIDE SEQUENCE [LARGE SCALE GENOMIC DNA]</scope>
    <source>
        <strain evidence="9 10">CBS 10342</strain>
    </source>
</reference>
<dbReference type="PANTHER" id="PTHR28005">
    <property type="entry name" value="AUTOPHAGY-RELATED PROTEIN 17"/>
    <property type="match status" value="1"/>
</dbReference>
<dbReference type="InterPro" id="IPR007240">
    <property type="entry name" value="Atg17"/>
</dbReference>
<dbReference type="PANTHER" id="PTHR28005:SF1">
    <property type="entry name" value="AUTOPHAGY-RELATED PROTEIN 17"/>
    <property type="match status" value="1"/>
</dbReference>